<evidence type="ECO:0000256" key="1">
    <source>
        <dbReference type="SAM" id="MobiDB-lite"/>
    </source>
</evidence>
<reference evidence="2 3" key="1">
    <citation type="submission" date="2014-02" db="EMBL/GenBank/DDBJ databases">
        <title>Draft Genome of Hylemonella gracilis isolated from the Niagara River.</title>
        <authorList>
            <person name="Pawlowski D.R."/>
            <person name="Koudelka G.B."/>
        </authorList>
    </citation>
    <scope>NUCLEOTIDE SEQUENCE [LARGE SCALE GENOMIC DNA]</scope>
    <source>
        <strain evidence="2 3">Niagara R</strain>
    </source>
</reference>
<accession>A0A016XE91</accession>
<feature type="region of interest" description="Disordered" evidence="1">
    <location>
        <begin position="1"/>
        <end position="76"/>
    </location>
</feature>
<name>A0A016XE91_9BURK</name>
<gene>
    <name evidence="2" type="ORF">AZ34_03465</name>
</gene>
<evidence type="ECO:0000313" key="2">
    <source>
        <dbReference type="EMBL" id="EYC50225.1"/>
    </source>
</evidence>
<sequence>MRRGRPGFRDAAPGGRLARGRSRTRARTGGRCAQSAAGQPARGGGGRDRRPAHRRAADRPHPGPQRPGPQASGGCTALPARAVRAQPRFLKVFTSADLCAFCSHLNMMIVI</sequence>
<dbReference type="EMBL" id="JEMG01000001">
    <property type="protein sequence ID" value="EYC50225.1"/>
    <property type="molecule type" value="Genomic_DNA"/>
</dbReference>
<proteinExistence type="predicted"/>
<feature type="compositionally biased region" description="Basic residues" evidence="1">
    <location>
        <begin position="18"/>
        <end position="28"/>
    </location>
</feature>
<feature type="compositionally biased region" description="Basic and acidic residues" evidence="1">
    <location>
        <begin position="45"/>
        <end position="61"/>
    </location>
</feature>
<feature type="compositionally biased region" description="Low complexity" evidence="1">
    <location>
        <begin position="29"/>
        <end position="40"/>
    </location>
</feature>
<evidence type="ECO:0000313" key="3">
    <source>
        <dbReference type="Proteomes" id="UP000023268"/>
    </source>
</evidence>
<dbReference type="Proteomes" id="UP000023268">
    <property type="component" value="Unassembled WGS sequence"/>
</dbReference>
<organism evidence="2 3">
    <name type="scientific">Hylemonella gracilis str. Niagara R</name>
    <dbReference type="NCBI Taxonomy" id="1458275"/>
    <lineage>
        <taxon>Bacteria</taxon>
        <taxon>Pseudomonadati</taxon>
        <taxon>Pseudomonadota</taxon>
        <taxon>Betaproteobacteria</taxon>
        <taxon>Burkholderiales</taxon>
        <taxon>Comamonadaceae</taxon>
        <taxon>Hylemonella</taxon>
    </lineage>
</organism>
<protein>
    <submittedName>
        <fullName evidence="2">Uncharacterized protein</fullName>
    </submittedName>
</protein>
<dbReference type="AlphaFoldDB" id="A0A016XE91"/>
<comment type="caution">
    <text evidence="2">The sequence shown here is derived from an EMBL/GenBank/DDBJ whole genome shotgun (WGS) entry which is preliminary data.</text>
</comment>
<dbReference type="STRING" id="1458275.AZ34_03465"/>